<comment type="caution">
    <text evidence="1">The sequence shown here is derived from an EMBL/GenBank/DDBJ whole genome shotgun (WGS) entry which is preliminary data.</text>
</comment>
<dbReference type="InterPro" id="IPR008228">
    <property type="entry name" value="UCP006173"/>
</dbReference>
<reference evidence="1" key="1">
    <citation type="journal article" date="2021" name="Proc. Natl. Acad. Sci. U.S.A.">
        <title>Global biogeography of chemosynthetic symbionts reveals both localized and globally distributed symbiont groups. .</title>
        <authorList>
            <person name="Osvatic J.T."/>
            <person name="Wilkins L.G.E."/>
            <person name="Leibrecht L."/>
            <person name="Leray M."/>
            <person name="Zauner S."/>
            <person name="Polzin J."/>
            <person name="Camacho Y."/>
            <person name="Gros O."/>
            <person name="van Gils J.A."/>
            <person name="Eisen J.A."/>
            <person name="Petersen J.M."/>
            <person name="Yuen B."/>
        </authorList>
    </citation>
    <scope>NUCLEOTIDE SEQUENCE</scope>
    <source>
        <strain evidence="1">MAGclacostrist064TRANS</strain>
    </source>
</reference>
<dbReference type="Proteomes" id="UP000886667">
    <property type="component" value="Unassembled WGS sequence"/>
</dbReference>
<dbReference type="PIRSF" id="PIRSF006173">
    <property type="entry name" value="UCP006173"/>
    <property type="match status" value="1"/>
</dbReference>
<dbReference type="AlphaFoldDB" id="A0A9E4U391"/>
<evidence type="ECO:0000313" key="1">
    <source>
        <dbReference type="EMBL" id="MCG7948210.1"/>
    </source>
</evidence>
<dbReference type="InterPro" id="IPR005358">
    <property type="entry name" value="Puta_zinc/iron-chelating_dom"/>
</dbReference>
<accession>A0A9E4U391</accession>
<name>A0A9E4U391_9GAMM</name>
<dbReference type="NCBIfam" id="NF003507">
    <property type="entry name" value="PRK05170.2-5"/>
    <property type="match status" value="1"/>
</dbReference>
<protein>
    <submittedName>
        <fullName evidence="1">YcgN family cysteine cluster protein</fullName>
    </submittedName>
</protein>
<evidence type="ECO:0000313" key="2">
    <source>
        <dbReference type="Proteomes" id="UP000886667"/>
    </source>
</evidence>
<dbReference type="EMBL" id="JAEPCM010000642">
    <property type="protein sequence ID" value="MCG7948210.1"/>
    <property type="molecule type" value="Genomic_DNA"/>
</dbReference>
<gene>
    <name evidence="1" type="ORF">JAZ07_17850</name>
</gene>
<dbReference type="PANTHER" id="PTHR37421:SF1">
    <property type="entry name" value="UPF0260 PROTEIN YCGN"/>
    <property type="match status" value="1"/>
</dbReference>
<dbReference type="Pfam" id="PF03692">
    <property type="entry name" value="CxxCxxCC"/>
    <property type="match status" value="1"/>
</dbReference>
<proteinExistence type="predicted"/>
<organism evidence="1 2">
    <name type="scientific">Candidatus Thiodiazotropha taylori</name>
    <dbReference type="NCBI Taxonomy" id="2792791"/>
    <lineage>
        <taxon>Bacteria</taxon>
        <taxon>Pseudomonadati</taxon>
        <taxon>Pseudomonadota</taxon>
        <taxon>Gammaproteobacteria</taxon>
        <taxon>Chromatiales</taxon>
        <taxon>Sedimenticolaceae</taxon>
        <taxon>Candidatus Thiodiazotropha</taxon>
    </lineage>
</organism>
<sequence length="147" mass="17165">MSKTTEPFWRTKSLDALSRQEWESLCDGCAKCCLQKLEDEETREIYFTNVVCDLLDQENCRCTHYQERSILVPNCITLQPKDLEDPYWLPPTCAYRLIAEGKDLPAWHPLQCNGENRQMRLGGHSIHGKVVSESEADDWEHHLIDWI</sequence>
<dbReference type="PANTHER" id="PTHR37421">
    <property type="entry name" value="UPF0260 PROTEIN YCGN"/>
    <property type="match status" value="1"/>
</dbReference>
<dbReference type="NCBIfam" id="NF003501">
    <property type="entry name" value="PRK05170.1-5"/>
    <property type="match status" value="1"/>
</dbReference>